<evidence type="ECO:0000313" key="2">
    <source>
        <dbReference type="EMBL" id="KAF0328091.1"/>
    </source>
</evidence>
<sequence length="54" mass="6069">MGTTLLTMIGESPFADQNLREPFGREPQHGNSGIDAVKRQISRMQSPVWSVYMC</sequence>
<reference evidence="2 3" key="1">
    <citation type="submission" date="2019-12" db="EMBL/GenBank/DDBJ databases">
        <title>A genome sequence resource for the geographically widespread anthracnose pathogen Colletotrichum asianum.</title>
        <authorList>
            <person name="Meng Y."/>
        </authorList>
    </citation>
    <scope>NUCLEOTIDE SEQUENCE [LARGE SCALE GENOMIC DNA]</scope>
    <source>
        <strain evidence="2 3">ICMP 18580</strain>
    </source>
</reference>
<evidence type="ECO:0000256" key="1">
    <source>
        <dbReference type="SAM" id="MobiDB-lite"/>
    </source>
</evidence>
<feature type="region of interest" description="Disordered" evidence="1">
    <location>
        <begin position="17"/>
        <end position="37"/>
    </location>
</feature>
<evidence type="ECO:0000313" key="3">
    <source>
        <dbReference type="Proteomes" id="UP000434172"/>
    </source>
</evidence>
<protein>
    <submittedName>
        <fullName evidence="2">Uncharacterized protein</fullName>
    </submittedName>
</protein>
<feature type="compositionally biased region" description="Basic and acidic residues" evidence="1">
    <location>
        <begin position="18"/>
        <end position="28"/>
    </location>
</feature>
<dbReference type="EMBL" id="WOWK01000019">
    <property type="protein sequence ID" value="KAF0328091.1"/>
    <property type="molecule type" value="Genomic_DNA"/>
</dbReference>
<organism evidence="2 3">
    <name type="scientific">Colletotrichum asianum</name>
    <dbReference type="NCBI Taxonomy" id="702518"/>
    <lineage>
        <taxon>Eukaryota</taxon>
        <taxon>Fungi</taxon>
        <taxon>Dikarya</taxon>
        <taxon>Ascomycota</taxon>
        <taxon>Pezizomycotina</taxon>
        <taxon>Sordariomycetes</taxon>
        <taxon>Hypocreomycetidae</taxon>
        <taxon>Glomerellales</taxon>
        <taxon>Glomerellaceae</taxon>
        <taxon>Colletotrichum</taxon>
        <taxon>Colletotrichum gloeosporioides species complex</taxon>
    </lineage>
</organism>
<proteinExistence type="predicted"/>
<comment type="caution">
    <text evidence="2">The sequence shown here is derived from an EMBL/GenBank/DDBJ whole genome shotgun (WGS) entry which is preliminary data.</text>
</comment>
<dbReference type="AlphaFoldDB" id="A0A8H3ZVA4"/>
<dbReference type="Proteomes" id="UP000434172">
    <property type="component" value="Unassembled WGS sequence"/>
</dbReference>
<keyword evidence="3" id="KW-1185">Reference proteome</keyword>
<accession>A0A8H3ZVA4</accession>
<gene>
    <name evidence="2" type="ORF">GQ607_004571</name>
</gene>
<name>A0A8H3ZVA4_9PEZI</name>